<sequence>MIQCTGTIRDVLKHKGHQVWTIAPDATVFEAIEKLAEKNVGALLVMDGDRLVGIFSERDYTRKVALRGRSSKDTRVREILSDRVICVTPEHSVEDGLRLMTEHRIRHLPVVENQKVVGIVSIGDLVNWVINQQSATIRHLETYITGGYPG</sequence>
<dbReference type="InterPro" id="IPR051257">
    <property type="entry name" value="Diverse_CBS-Domain"/>
</dbReference>
<dbReference type="Pfam" id="PF00571">
    <property type="entry name" value="CBS"/>
    <property type="match status" value="2"/>
</dbReference>
<evidence type="ECO:0000259" key="3">
    <source>
        <dbReference type="PROSITE" id="PS51371"/>
    </source>
</evidence>
<dbReference type="PANTHER" id="PTHR43080:SF2">
    <property type="entry name" value="CBS DOMAIN-CONTAINING PROTEIN"/>
    <property type="match status" value="1"/>
</dbReference>
<accession>A0A6M1RNM7</accession>
<dbReference type="InterPro" id="IPR044725">
    <property type="entry name" value="CBSX3_CBS_dom"/>
</dbReference>
<reference evidence="4 5" key="1">
    <citation type="submission" date="2020-02" db="EMBL/GenBank/DDBJ databases">
        <title>Draft genome sequence of Limisphaera ngatamarikiensis NGM72.4T, a thermophilic Verrucomicrobia grouped in subdivision 3.</title>
        <authorList>
            <person name="Carere C.R."/>
            <person name="Steen J."/>
            <person name="Hugenholtz P."/>
            <person name="Stott M.B."/>
        </authorList>
    </citation>
    <scope>NUCLEOTIDE SEQUENCE [LARGE SCALE GENOMIC DNA]</scope>
    <source>
        <strain evidence="4 5">NGM72.4</strain>
    </source>
</reference>
<dbReference type="InterPro" id="IPR000644">
    <property type="entry name" value="CBS_dom"/>
</dbReference>
<gene>
    <name evidence="4" type="ORF">G4L39_02695</name>
</gene>
<evidence type="ECO:0000256" key="2">
    <source>
        <dbReference type="PROSITE-ProRule" id="PRU00703"/>
    </source>
</evidence>
<keyword evidence="1 2" id="KW-0129">CBS domain</keyword>
<dbReference type="RefSeq" id="WP_165105706.1">
    <property type="nucleotide sequence ID" value="NZ_JAAKYA010000014.1"/>
</dbReference>
<keyword evidence="5" id="KW-1185">Reference proteome</keyword>
<feature type="domain" description="CBS" evidence="3">
    <location>
        <begin position="80"/>
        <end position="136"/>
    </location>
</feature>
<dbReference type="PANTHER" id="PTHR43080">
    <property type="entry name" value="CBS DOMAIN-CONTAINING PROTEIN CBSX3, MITOCHONDRIAL"/>
    <property type="match status" value="1"/>
</dbReference>
<evidence type="ECO:0000256" key="1">
    <source>
        <dbReference type="ARBA" id="ARBA00023122"/>
    </source>
</evidence>
<dbReference type="EMBL" id="JAAKYA010000014">
    <property type="protein sequence ID" value="NGO38305.1"/>
    <property type="molecule type" value="Genomic_DNA"/>
</dbReference>
<proteinExistence type="predicted"/>
<protein>
    <submittedName>
        <fullName evidence="4">CBS domain-containing protein</fullName>
    </submittedName>
</protein>
<dbReference type="Gene3D" id="3.10.580.10">
    <property type="entry name" value="CBS-domain"/>
    <property type="match status" value="1"/>
</dbReference>
<dbReference type="SMART" id="SM00116">
    <property type="entry name" value="CBS"/>
    <property type="match status" value="2"/>
</dbReference>
<name>A0A6M1RNM7_9BACT</name>
<organism evidence="4 5">
    <name type="scientific">Limisphaera ngatamarikiensis</name>
    <dbReference type="NCBI Taxonomy" id="1324935"/>
    <lineage>
        <taxon>Bacteria</taxon>
        <taxon>Pseudomonadati</taxon>
        <taxon>Verrucomicrobiota</taxon>
        <taxon>Verrucomicrobiia</taxon>
        <taxon>Limisphaerales</taxon>
        <taxon>Limisphaeraceae</taxon>
        <taxon>Limisphaera</taxon>
    </lineage>
</organism>
<evidence type="ECO:0000313" key="5">
    <source>
        <dbReference type="Proteomes" id="UP000477311"/>
    </source>
</evidence>
<dbReference type="AlphaFoldDB" id="A0A6M1RNM7"/>
<dbReference type="PROSITE" id="PS51371">
    <property type="entry name" value="CBS"/>
    <property type="match status" value="2"/>
</dbReference>
<feature type="domain" description="CBS" evidence="3">
    <location>
        <begin position="12"/>
        <end position="71"/>
    </location>
</feature>
<evidence type="ECO:0000313" key="4">
    <source>
        <dbReference type="EMBL" id="NGO38305.1"/>
    </source>
</evidence>
<dbReference type="SUPFAM" id="SSF54631">
    <property type="entry name" value="CBS-domain pair"/>
    <property type="match status" value="1"/>
</dbReference>
<dbReference type="CDD" id="cd04623">
    <property type="entry name" value="CBS_pair_bac_euk"/>
    <property type="match status" value="1"/>
</dbReference>
<dbReference type="Proteomes" id="UP000477311">
    <property type="component" value="Unassembled WGS sequence"/>
</dbReference>
<dbReference type="InterPro" id="IPR046342">
    <property type="entry name" value="CBS_dom_sf"/>
</dbReference>
<comment type="caution">
    <text evidence="4">The sequence shown here is derived from an EMBL/GenBank/DDBJ whole genome shotgun (WGS) entry which is preliminary data.</text>
</comment>